<dbReference type="RefSeq" id="WP_377503181.1">
    <property type="nucleotide sequence ID" value="NZ_JBHULU010000003.1"/>
</dbReference>
<sequence>MNLKILKQVFLNSLLQVTGLLLFTLPAFAQTDNVSTSEIGVGIGGVNYKGELAPSYRFLNNQPAITAFFRKDISQPITLRGALLFSHRIIDDNTFSDEAFDLPLHNFRQAEAAVTLAEVSAVAEYNFLDYYDLSQKIRFSPYFFGGVSGIIYNVQLSTDNVALEEQLDKPKDTNFAIAIPFGVGVKYALSKYWNLGLEFGARKLFTDQVDDLFEKDGKRLANPYDNDWLFYNGISISYTIYTTNCPSPYKKKPGILD</sequence>
<comment type="caution">
    <text evidence="3">The sequence shown here is derived from an EMBL/GenBank/DDBJ whole genome shotgun (WGS) entry which is preliminary data.</text>
</comment>
<feature type="domain" description="DUF6089" evidence="2">
    <location>
        <begin position="31"/>
        <end position="245"/>
    </location>
</feature>
<accession>A0ABW5IHL2</accession>
<reference evidence="4" key="1">
    <citation type="journal article" date="2019" name="Int. J. Syst. Evol. Microbiol.">
        <title>The Global Catalogue of Microorganisms (GCM) 10K type strain sequencing project: providing services to taxonomists for standard genome sequencing and annotation.</title>
        <authorList>
            <consortium name="The Broad Institute Genomics Platform"/>
            <consortium name="The Broad Institute Genome Sequencing Center for Infectious Disease"/>
            <person name="Wu L."/>
            <person name="Ma J."/>
        </authorList>
    </citation>
    <scope>NUCLEOTIDE SEQUENCE [LARGE SCALE GENOMIC DNA]</scope>
    <source>
        <strain evidence="4">KCTC 42498</strain>
    </source>
</reference>
<organism evidence="3 4">
    <name type="scientific">Pontibacter locisalis</name>
    <dbReference type="NCBI Taxonomy" id="1719035"/>
    <lineage>
        <taxon>Bacteria</taxon>
        <taxon>Pseudomonadati</taxon>
        <taxon>Bacteroidota</taxon>
        <taxon>Cytophagia</taxon>
        <taxon>Cytophagales</taxon>
        <taxon>Hymenobacteraceae</taxon>
        <taxon>Pontibacter</taxon>
    </lineage>
</organism>
<keyword evidence="1" id="KW-0732">Signal</keyword>
<proteinExistence type="predicted"/>
<protein>
    <submittedName>
        <fullName evidence="3">DUF6089 family protein</fullName>
    </submittedName>
</protein>
<dbReference type="SUPFAM" id="SSF56925">
    <property type="entry name" value="OMPA-like"/>
    <property type="match status" value="1"/>
</dbReference>
<dbReference type="Proteomes" id="UP001597544">
    <property type="component" value="Unassembled WGS sequence"/>
</dbReference>
<dbReference type="InterPro" id="IPR011250">
    <property type="entry name" value="OMP/PagP_B-barrel"/>
</dbReference>
<feature type="signal peptide" evidence="1">
    <location>
        <begin position="1"/>
        <end position="29"/>
    </location>
</feature>
<evidence type="ECO:0000313" key="4">
    <source>
        <dbReference type="Proteomes" id="UP001597544"/>
    </source>
</evidence>
<dbReference type="EMBL" id="JBHULU010000003">
    <property type="protein sequence ID" value="MFD2512753.1"/>
    <property type="molecule type" value="Genomic_DNA"/>
</dbReference>
<evidence type="ECO:0000313" key="3">
    <source>
        <dbReference type="EMBL" id="MFD2512753.1"/>
    </source>
</evidence>
<evidence type="ECO:0000259" key="2">
    <source>
        <dbReference type="Pfam" id="PF19573"/>
    </source>
</evidence>
<gene>
    <name evidence="3" type="ORF">ACFSRY_02635</name>
</gene>
<dbReference type="InterPro" id="IPR045743">
    <property type="entry name" value="DUF6089"/>
</dbReference>
<dbReference type="Gene3D" id="2.40.160.20">
    <property type="match status" value="1"/>
</dbReference>
<evidence type="ECO:0000256" key="1">
    <source>
        <dbReference type="SAM" id="SignalP"/>
    </source>
</evidence>
<name>A0ABW5IHL2_9BACT</name>
<dbReference type="Pfam" id="PF19573">
    <property type="entry name" value="DUF6089"/>
    <property type="match status" value="1"/>
</dbReference>
<feature type="chain" id="PRO_5045419399" evidence="1">
    <location>
        <begin position="30"/>
        <end position="257"/>
    </location>
</feature>
<keyword evidence="4" id="KW-1185">Reference proteome</keyword>